<sequence length="571" mass="65587">MATRLLEDYDARIEASRSKHSTINAKNTDRQDKISYLTLLDGLETDQPPTETLKTQPIVSGRNMPSSMMYQLNLKFYADIQRRRQRQGLRIQVLSKLSELRHMIQAHVNSPDQSGRVMMYLEELNNLYNDYLHHQAHSLWLRSANSTTLSAIEERSEVTVVMAAVSQQQQQQLIKQPVKFNAELAFGPLLNSKLYSKNMRKQTSKRLQAINPRNINWIDYLVEDLTEAEAHALFSLVARSKFSEQVQPKYRAAVEEALGFAFNRRGYVLHPIESLRVCMYFLRRMVSKKKQLANTQALLETWRHAGRWCARALRATRKSDDMAMSELLFMRWNNVASEAILWQAQHNLPDAIRLLAEWHVAWTHMMHILCPGGGRRSFLTGDNPAAYPYWRSKQPGRLRLHRMTLSTHTVNYLLQRMVCLGQMDNAVQLLGLATSEIGVPVRASMFNIVLGGLTKPPGLQTALHFSLERLLKPTNPHALCIYRTPTDEGPVAQMMALLSGMTRWGISPDQYTFDALLRFCCRADNHSLLRAVVVIFADRWQIQPTAHGWKMLQARGLHTQVREWVQNTECA</sequence>
<dbReference type="AlphaFoldDB" id="A0A9W8IBC0"/>
<dbReference type="Proteomes" id="UP001139887">
    <property type="component" value="Unassembled WGS sequence"/>
</dbReference>
<accession>A0A9W8IBC0</accession>
<dbReference type="OrthoDB" id="5540442at2759"/>
<keyword evidence="2" id="KW-1185">Reference proteome</keyword>
<dbReference type="InterPro" id="IPR011990">
    <property type="entry name" value="TPR-like_helical_dom_sf"/>
</dbReference>
<proteinExistence type="predicted"/>
<evidence type="ECO:0000313" key="1">
    <source>
        <dbReference type="EMBL" id="KAJ2849241.1"/>
    </source>
</evidence>
<evidence type="ECO:0000313" key="2">
    <source>
        <dbReference type="Proteomes" id="UP001139887"/>
    </source>
</evidence>
<reference evidence="1" key="1">
    <citation type="submission" date="2022-07" db="EMBL/GenBank/DDBJ databases">
        <title>Phylogenomic reconstructions and comparative analyses of Kickxellomycotina fungi.</title>
        <authorList>
            <person name="Reynolds N.K."/>
            <person name="Stajich J.E."/>
            <person name="Barry K."/>
            <person name="Grigoriev I.V."/>
            <person name="Crous P."/>
            <person name="Smith M.E."/>
        </authorList>
    </citation>
    <scope>NUCLEOTIDE SEQUENCE</scope>
    <source>
        <strain evidence="1">NRRL 1566</strain>
    </source>
</reference>
<dbReference type="Gene3D" id="1.25.40.10">
    <property type="entry name" value="Tetratricopeptide repeat domain"/>
    <property type="match status" value="1"/>
</dbReference>
<comment type="caution">
    <text evidence="1">The sequence shown here is derived from an EMBL/GenBank/DDBJ whole genome shotgun (WGS) entry which is preliminary data.</text>
</comment>
<organism evidence="1 2">
    <name type="scientific">Coemansia brasiliensis</name>
    <dbReference type="NCBI Taxonomy" id="2650707"/>
    <lineage>
        <taxon>Eukaryota</taxon>
        <taxon>Fungi</taxon>
        <taxon>Fungi incertae sedis</taxon>
        <taxon>Zoopagomycota</taxon>
        <taxon>Kickxellomycotina</taxon>
        <taxon>Kickxellomycetes</taxon>
        <taxon>Kickxellales</taxon>
        <taxon>Kickxellaceae</taxon>
        <taxon>Coemansia</taxon>
    </lineage>
</organism>
<gene>
    <name evidence="1" type="ORF">IWW36_002772</name>
</gene>
<protein>
    <submittedName>
        <fullName evidence="1">Uncharacterized protein</fullName>
    </submittedName>
</protein>
<dbReference type="EMBL" id="JANBUW010000093">
    <property type="protein sequence ID" value="KAJ2849241.1"/>
    <property type="molecule type" value="Genomic_DNA"/>
</dbReference>
<name>A0A9W8IBC0_9FUNG</name>